<dbReference type="RefSeq" id="WP_205097907.1">
    <property type="nucleotide sequence ID" value="NZ_CAJNAQ010000002.1"/>
</dbReference>
<protein>
    <submittedName>
        <fullName evidence="2">Transposase</fullName>
    </submittedName>
</protein>
<dbReference type="GO" id="GO:0003677">
    <property type="term" value="F:DNA binding"/>
    <property type="evidence" value="ECO:0007669"/>
    <property type="project" value="InterPro"/>
</dbReference>
<accession>A0A812ETS4</accession>
<reference evidence="2" key="1">
    <citation type="submission" date="2021-02" db="EMBL/GenBank/DDBJ databases">
        <authorList>
            <person name="Han P."/>
        </authorList>
    </citation>
    <scope>NUCLEOTIDE SEQUENCE</scope>
    <source>
        <strain evidence="2">Candidatus Nitrosotenuis uzonensis 5A</strain>
    </source>
</reference>
<feature type="domain" description="Transposase IS4-like" evidence="1">
    <location>
        <begin position="12"/>
        <end position="94"/>
    </location>
</feature>
<evidence type="ECO:0000313" key="2">
    <source>
        <dbReference type="EMBL" id="CAE6486929.1"/>
    </source>
</evidence>
<gene>
    <name evidence="2" type="ORF">NUZ5A_20232</name>
</gene>
<comment type="caution">
    <text evidence="2">The sequence shown here is derived from an EMBL/GenBank/DDBJ whole genome shotgun (WGS) entry which is preliminary data.</text>
</comment>
<evidence type="ECO:0000259" key="1">
    <source>
        <dbReference type="Pfam" id="PF01609"/>
    </source>
</evidence>
<dbReference type="Proteomes" id="UP000655759">
    <property type="component" value="Unassembled WGS sequence"/>
</dbReference>
<dbReference type="InterPro" id="IPR002559">
    <property type="entry name" value="Transposase_11"/>
</dbReference>
<proteinExistence type="predicted"/>
<dbReference type="EMBL" id="CAJNAQ010000002">
    <property type="protein sequence ID" value="CAE6486929.1"/>
    <property type="molecule type" value="Genomic_DNA"/>
</dbReference>
<dbReference type="GO" id="GO:0006313">
    <property type="term" value="P:DNA transposition"/>
    <property type="evidence" value="ECO:0007669"/>
    <property type="project" value="InterPro"/>
</dbReference>
<sequence length="106" mass="12252">MHAKIRKIFAGIDSTGLSHGQASYYYTKHLKLRRKFIKVSILADMRRQLIYGIKIRHRHRHDSIDFVPLLERAVRLVPISTVVADRGYDSEQNHVSAQNIGIPYTP</sequence>
<dbReference type="Pfam" id="PF01609">
    <property type="entry name" value="DDE_Tnp_1"/>
    <property type="match status" value="1"/>
</dbReference>
<evidence type="ECO:0000313" key="3">
    <source>
        <dbReference type="Proteomes" id="UP000655759"/>
    </source>
</evidence>
<dbReference type="AlphaFoldDB" id="A0A812ETS4"/>
<dbReference type="GO" id="GO:0004803">
    <property type="term" value="F:transposase activity"/>
    <property type="evidence" value="ECO:0007669"/>
    <property type="project" value="InterPro"/>
</dbReference>
<name>A0A812ETS4_9ARCH</name>
<organism evidence="2 3">
    <name type="scientific">Candidatus Nitrosotenuis uzonensis</name>
    <dbReference type="NCBI Taxonomy" id="1407055"/>
    <lineage>
        <taxon>Archaea</taxon>
        <taxon>Nitrososphaerota</taxon>
        <taxon>Candidatus Nitrosotenuis</taxon>
    </lineage>
</organism>